<evidence type="ECO:0000313" key="2">
    <source>
        <dbReference type="Proteomes" id="UP000256301"/>
    </source>
</evidence>
<organism evidence="1 2">
    <name type="scientific">Microcystis aeruginosa DA14</name>
    <dbReference type="NCBI Taxonomy" id="1987506"/>
    <lineage>
        <taxon>Bacteria</taxon>
        <taxon>Bacillati</taxon>
        <taxon>Cyanobacteriota</taxon>
        <taxon>Cyanophyceae</taxon>
        <taxon>Oscillatoriophycideae</taxon>
        <taxon>Chroococcales</taxon>
        <taxon>Microcystaceae</taxon>
        <taxon>Microcystis</taxon>
    </lineage>
</organism>
<gene>
    <name evidence="1" type="ORF">DWQ56_11215</name>
</gene>
<reference evidence="1 2" key="1">
    <citation type="submission" date="2017-08" db="EMBL/GenBank/DDBJ databases">
        <title>Functional genomic and metabolic studies of the symbiotic interactions of six Microcystis-dominated communities.</title>
        <authorList>
            <person name="Li Q."/>
            <person name="Lin F."/>
        </authorList>
    </citation>
    <scope>NUCLEOTIDE SEQUENCE [LARGE SCALE GENOMIC DNA]</scope>
    <source>
        <strain evidence="1">DA14</strain>
    </source>
</reference>
<comment type="caution">
    <text evidence="1">The sequence shown here is derived from an EMBL/GenBank/DDBJ whole genome shotgun (WGS) entry which is preliminary data.</text>
</comment>
<dbReference type="EMBL" id="QQWE01000003">
    <property type="protein sequence ID" value="REJ57817.1"/>
    <property type="molecule type" value="Genomic_DNA"/>
</dbReference>
<name>A0A3E0ME32_MICAE</name>
<protein>
    <submittedName>
        <fullName evidence="1">Uncharacterized protein</fullName>
    </submittedName>
</protein>
<dbReference type="AlphaFoldDB" id="A0A3E0ME32"/>
<accession>A0A3E0ME32</accession>
<dbReference type="Proteomes" id="UP000256301">
    <property type="component" value="Unassembled WGS sequence"/>
</dbReference>
<evidence type="ECO:0000313" key="1">
    <source>
        <dbReference type="EMBL" id="REJ57817.1"/>
    </source>
</evidence>
<sequence>MSAADEPGADSEDLARETVYALDRPKEALLVVAVAWGTLAHMGDVARLVIEAGPAIAEAGVPPVAVVDILAGLGIGDGRAYQQAAHTGRDADGKMVVGATRVLRLGFADEHRAGGKTGGESGNGELAGHGGLLWGCWRTIPPM</sequence>
<proteinExistence type="predicted"/>